<keyword evidence="4" id="KW-1185">Reference proteome</keyword>
<dbReference type="GO" id="GO:0051301">
    <property type="term" value="P:cell division"/>
    <property type="evidence" value="ECO:0007669"/>
    <property type="project" value="TreeGrafter"/>
</dbReference>
<gene>
    <name evidence="3" type="ORF">L202_02338</name>
</gene>
<name>A0A1E3I0A1_9TREE</name>
<accession>A0A1E3I0A1</accession>
<feature type="domain" description="Senescence" evidence="2">
    <location>
        <begin position="415"/>
        <end position="515"/>
    </location>
</feature>
<dbReference type="AlphaFoldDB" id="A0A1E3I0A1"/>
<feature type="compositionally biased region" description="Low complexity" evidence="1">
    <location>
        <begin position="352"/>
        <end position="361"/>
    </location>
</feature>
<feature type="compositionally biased region" description="Polar residues" evidence="1">
    <location>
        <begin position="385"/>
        <end position="405"/>
    </location>
</feature>
<dbReference type="GO" id="GO:0005886">
    <property type="term" value="C:plasma membrane"/>
    <property type="evidence" value="ECO:0007669"/>
    <property type="project" value="TreeGrafter"/>
</dbReference>
<dbReference type="Pfam" id="PF06911">
    <property type="entry name" value="Senescence"/>
    <property type="match status" value="2"/>
</dbReference>
<evidence type="ECO:0000313" key="3">
    <source>
        <dbReference type="EMBL" id="ODN82010.1"/>
    </source>
</evidence>
<dbReference type="EMBL" id="AWGJ01000003">
    <property type="protein sequence ID" value="ODN82010.1"/>
    <property type="molecule type" value="Genomic_DNA"/>
</dbReference>
<dbReference type="Proteomes" id="UP000094065">
    <property type="component" value="Unassembled WGS sequence"/>
</dbReference>
<sequence>MASLKSTQPENVEAYDLLSIDHAVCFDNEEGTLAKGQFRLQCVSLPIPKEIGRQTANPFAPSPSDPPIPTHDYWLIIHVGASFELLVTPGQLFTPQVTKDSITYTIASRDGPGASIAFILPYPQTNAQLEDLESLELLLHHYKSMGAEVTALAGIEPQNLTGSALAPEELRGKLVLVNNDNGEVLGEMDENLDIEVDKRIAKENENLPVVLDFEQVVEGHQALRVKVKTVPEGDMDDWLLRGANSISRGLLTFGAWSSRHMLSGADQFVKGSSPREKPVVFSPQTKEGFMKVHKASVTTATVTKSTLNKIHGAIQSVAGKTYTHGVQPVLSTYQENYRELAGPPLPPRKQPQQVAASSASQKGAPSIPNKPLEPGGAQVPYAARQSPSSTKENQLAYPASTQAATGQLEKPPSYSVDPSASRLPSGVVPDQPKKKRGLLSRVVLAGEVVFTSLEATAHDIINNGTIAASTAAGHKYGRDAGEATALVGGSIKNVAVVYVDIAGVGRRALLKSTVKGVIKTRTNDGEIVELRAEGNGNQIRAGEAERVNEGEIVVGMTEVKGKSSNRTSTLKR</sequence>
<protein>
    <recommendedName>
        <fullName evidence="2">Senescence domain-containing protein</fullName>
    </recommendedName>
</protein>
<reference evidence="3 4" key="1">
    <citation type="submission" date="2016-06" db="EMBL/GenBank/DDBJ databases">
        <title>Evolution of pathogenesis and genome organization in the Tremellales.</title>
        <authorList>
            <person name="Cuomo C."/>
            <person name="Litvintseva A."/>
            <person name="Heitman J."/>
            <person name="Chen Y."/>
            <person name="Sun S."/>
            <person name="Springer D."/>
            <person name="Dromer F."/>
            <person name="Young S."/>
            <person name="Zeng Q."/>
            <person name="Chapman S."/>
            <person name="Gujja S."/>
            <person name="Saif S."/>
            <person name="Birren B."/>
        </authorList>
    </citation>
    <scope>NUCLEOTIDE SEQUENCE [LARGE SCALE GENOMIC DNA]</scope>
    <source>
        <strain evidence="3 4">CBS 6039</strain>
    </source>
</reference>
<dbReference type="InterPro" id="IPR009686">
    <property type="entry name" value="Senescence/spartin_C"/>
</dbReference>
<feature type="region of interest" description="Disordered" evidence="1">
    <location>
        <begin position="339"/>
        <end position="432"/>
    </location>
</feature>
<evidence type="ECO:0000256" key="1">
    <source>
        <dbReference type="SAM" id="MobiDB-lite"/>
    </source>
</evidence>
<dbReference type="OrthoDB" id="20821at2759"/>
<dbReference type="STRING" id="1295533.A0A1E3I0A1"/>
<proteinExistence type="predicted"/>
<dbReference type="GeneID" id="30153647"/>
<feature type="domain" description="Senescence" evidence="2">
    <location>
        <begin position="237"/>
        <end position="323"/>
    </location>
</feature>
<dbReference type="InterPro" id="IPR045036">
    <property type="entry name" value="Spartin-like"/>
</dbReference>
<comment type="caution">
    <text evidence="3">The sequence shown here is derived from an EMBL/GenBank/DDBJ whole genome shotgun (WGS) entry which is preliminary data.</text>
</comment>
<evidence type="ECO:0000259" key="2">
    <source>
        <dbReference type="Pfam" id="PF06911"/>
    </source>
</evidence>
<organism evidence="3 4">
    <name type="scientific">Cryptococcus amylolentus CBS 6039</name>
    <dbReference type="NCBI Taxonomy" id="1295533"/>
    <lineage>
        <taxon>Eukaryota</taxon>
        <taxon>Fungi</taxon>
        <taxon>Dikarya</taxon>
        <taxon>Basidiomycota</taxon>
        <taxon>Agaricomycotina</taxon>
        <taxon>Tremellomycetes</taxon>
        <taxon>Tremellales</taxon>
        <taxon>Cryptococcaceae</taxon>
        <taxon>Cryptococcus</taxon>
    </lineage>
</organism>
<dbReference type="PANTHER" id="PTHR21068">
    <property type="entry name" value="SPARTIN"/>
    <property type="match status" value="1"/>
</dbReference>
<dbReference type="PANTHER" id="PTHR21068:SF43">
    <property type="entry name" value="SPARTIN"/>
    <property type="match status" value="1"/>
</dbReference>
<evidence type="ECO:0000313" key="4">
    <source>
        <dbReference type="Proteomes" id="UP000094065"/>
    </source>
</evidence>
<dbReference type="RefSeq" id="XP_018996329.1">
    <property type="nucleotide sequence ID" value="XM_019135926.1"/>
</dbReference>